<dbReference type="InterPro" id="IPR018997">
    <property type="entry name" value="PUB_domain"/>
</dbReference>
<dbReference type="Gene3D" id="1.20.58.2190">
    <property type="match status" value="1"/>
</dbReference>
<organism evidence="3 4">
    <name type="scientific">Plasmodium inui San Antonio 1</name>
    <dbReference type="NCBI Taxonomy" id="1237626"/>
    <lineage>
        <taxon>Eukaryota</taxon>
        <taxon>Sar</taxon>
        <taxon>Alveolata</taxon>
        <taxon>Apicomplexa</taxon>
        <taxon>Aconoidasida</taxon>
        <taxon>Haemosporida</taxon>
        <taxon>Plasmodiidae</taxon>
        <taxon>Plasmodium</taxon>
        <taxon>Plasmodium (Plasmodium)</taxon>
    </lineage>
</organism>
<proteinExistence type="predicted"/>
<protein>
    <recommendedName>
        <fullName evidence="2">PUB domain-containing protein</fullName>
    </recommendedName>
</protein>
<dbReference type="CDD" id="cd09212">
    <property type="entry name" value="PUB"/>
    <property type="match status" value="1"/>
</dbReference>
<dbReference type="Proteomes" id="UP000030640">
    <property type="component" value="Unassembled WGS sequence"/>
</dbReference>
<feature type="compositionally biased region" description="Low complexity" evidence="1">
    <location>
        <begin position="608"/>
        <end position="619"/>
    </location>
</feature>
<feature type="region of interest" description="Disordered" evidence="1">
    <location>
        <begin position="604"/>
        <end position="625"/>
    </location>
</feature>
<feature type="compositionally biased region" description="Basic and acidic residues" evidence="1">
    <location>
        <begin position="134"/>
        <end position="192"/>
    </location>
</feature>
<dbReference type="EMBL" id="KI965461">
    <property type="protein sequence ID" value="EUD68946.1"/>
    <property type="molecule type" value="Genomic_DNA"/>
</dbReference>
<evidence type="ECO:0000256" key="1">
    <source>
        <dbReference type="SAM" id="MobiDB-lite"/>
    </source>
</evidence>
<feature type="compositionally biased region" description="Low complexity" evidence="1">
    <location>
        <begin position="224"/>
        <end position="242"/>
    </location>
</feature>
<gene>
    <name evidence="3" type="ORF">C922_00637</name>
</gene>
<dbReference type="GeneID" id="20035911"/>
<dbReference type="AlphaFoldDB" id="W7AU41"/>
<sequence length="675" mass="75945">MKFEECLQLLGEKFPHVDPKRIEDKTKLYLIRKAETCHSEEEENFQIDDKSVEELIRIFYAEGGERKDHVGSPPDKMHMEDAAHSREGDKKEQHNSSRHNAESSPSRLEVGVKKDQSIDVAHERPHPSKVGLAGKDKNAAKDSTRSDRARDPGILHIDKVSGRGKDKFVRETPEGSSNELKKTGTDGKKRAENGSGVDTTRGAGSITNSQKDGRGNNNKKGASNKENNGASNKENNGAANEENNWKQRCNSKGASNSRTVEAEKREDALTNEAQKEKIAGMCAAENSGGAGDLFMGEAEGVGKNISEKVNALETPNSADAPSTTLFEVLFRKSLLENDNIKRNISSKNFYIIGEDMLINITIILDRLISELISHYRVKKVVPSEQEQHFENFFNVLYKLLSNISYNSKEEKYKIIKFSNSQIKTSFLTNFEIFNLTKLLFEILNFNTSSYGVGISLPSEDPNARPEQMGEDIIASSPYYVDMIWKFEDPFTDKESILFEFVLTSINIIMIMINKKVPRIRMSNEKIFPSDGKVKIEQRVSQESEISKKSFEDPKKYLEKLSNNISPINNKLLIIHQKNKQEQQALSDIRKLHNEKYAVHKNYANGTVSSSGKNSHGASSRNNTSTVGRMCSLNGKKKNYSADNCYCTDNELGDKNSIKKSTKKIKHFFKNLFKKG</sequence>
<feature type="compositionally biased region" description="Basic and acidic residues" evidence="1">
    <location>
        <begin position="110"/>
        <end position="126"/>
    </location>
</feature>
<dbReference type="OrthoDB" id="387623at2759"/>
<dbReference type="RefSeq" id="XP_008814472.1">
    <property type="nucleotide sequence ID" value="XM_008816250.1"/>
</dbReference>
<dbReference type="Pfam" id="PF09409">
    <property type="entry name" value="PUB"/>
    <property type="match status" value="1"/>
</dbReference>
<evidence type="ECO:0000313" key="4">
    <source>
        <dbReference type="Proteomes" id="UP000030640"/>
    </source>
</evidence>
<dbReference type="InterPro" id="IPR036339">
    <property type="entry name" value="PUB-like_dom_sf"/>
</dbReference>
<evidence type="ECO:0000313" key="3">
    <source>
        <dbReference type="EMBL" id="EUD68946.1"/>
    </source>
</evidence>
<feature type="region of interest" description="Disordered" evidence="1">
    <location>
        <begin position="63"/>
        <end position="269"/>
    </location>
</feature>
<feature type="compositionally biased region" description="Basic and acidic residues" evidence="1">
    <location>
        <begin position="63"/>
        <end position="101"/>
    </location>
</feature>
<keyword evidence="4" id="KW-1185">Reference proteome</keyword>
<accession>W7AU41</accession>
<name>W7AU41_9APIC</name>
<reference evidence="3 4" key="1">
    <citation type="submission" date="2013-02" db="EMBL/GenBank/DDBJ databases">
        <title>The Genome Sequence of Plasmodium inui San Antonio 1.</title>
        <authorList>
            <consortium name="The Broad Institute Genome Sequencing Platform"/>
            <consortium name="The Broad Institute Genome Sequencing Center for Infectious Disease"/>
            <person name="Neafsey D."/>
            <person name="Cheeseman I."/>
            <person name="Volkman S."/>
            <person name="Adams J."/>
            <person name="Walker B."/>
            <person name="Young S.K."/>
            <person name="Zeng Q."/>
            <person name="Gargeya S."/>
            <person name="Fitzgerald M."/>
            <person name="Haas B."/>
            <person name="Abouelleil A."/>
            <person name="Alvarado L."/>
            <person name="Arachchi H.M."/>
            <person name="Berlin A.M."/>
            <person name="Chapman S.B."/>
            <person name="Dewar J."/>
            <person name="Goldberg J."/>
            <person name="Griggs A."/>
            <person name="Gujja S."/>
            <person name="Hansen M."/>
            <person name="Howarth C."/>
            <person name="Imamovic A."/>
            <person name="Larimer J."/>
            <person name="McCowan C."/>
            <person name="Murphy C."/>
            <person name="Neiman D."/>
            <person name="Pearson M."/>
            <person name="Priest M."/>
            <person name="Roberts A."/>
            <person name="Saif S."/>
            <person name="Shea T."/>
            <person name="Sisk P."/>
            <person name="Sykes S."/>
            <person name="Wortman J."/>
            <person name="Nusbaum C."/>
            <person name="Birren B."/>
        </authorList>
    </citation>
    <scope>NUCLEOTIDE SEQUENCE [LARGE SCALE GENOMIC DNA]</scope>
    <source>
        <strain evidence="3 4">San Antonio 1</strain>
    </source>
</reference>
<evidence type="ECO:0000259" key="2">
    <source>
        <dbReference type="Pfam" id="PF09409"/>
    </source>
</evidence>
<feature type="compositionally biased region" description="Polar residues" evidence="1">
    <location>
        <begin position="205"/>
        <end position="221"/>
    </location>
</feature>
<feature type="compositionally biased region" description="Basic and acidic residues" evidence="1">
    <location>
        <begin position="260"/>
        <end position="269"/>
    </location>
</feature>
<dbReference type="VEuPathDB" id="PlasmoDB:C922_00637"/>
<feature type="compositionally biased region" description="Polar residues" evidence="1">
    <location>
        <begin position="246"/>
        <end position="259"/>
    </location>
</feature>
<dbReference type="SUPFAM" id="SSF143503">
    <property type="entry name" value="PUG domain-like"/>
    <property type="match status" value="1"/>
</dbReference>
<feature type="domain" description="PUB" evidence="2">
    <location>
        <begin position="387"/>
        <end position="445"/>
    </location>
</feature>